<comment type="caution">
    <text evidence="6">The sequence shown here is derived from an EMBL/GenBank/DDBJ whole genome shotgun (WGS) entry which is preliminary data.</text>
</comment>
<dbReference type="Pfam" id="PF00760">
    <property type="entry name" value="Cucumo_coat"/>
    <property type="match status" value="1"/>
</dbReference>
<gene>
    <name evidence="6" type="ORF">L9G74_18300</name>
</gene>
<dbReference type="SUPFAM" id="SSF48435">
    <property type="entry name" value="Bacterial muramidases"/>
    <property type="match status" value="1"/>
</dbReference>
<evidence type="ECO:0000259" key="4">
    <source>
        <dbReference type="Pfam" id="PF01464"/>
    </source>
</evidence>
<dbReference type="PANTHER" id="PTHR37423">
    <property type="entry name" value="SOLUBLE LYTIC MUREIN TRANSGLYCOSYLASE-RELATED"/>
    <property type="match status" value="1"/>
</dbReference>
<dbReference type="InterPro" id="IPR008939">
    <property type="entry name" value="Lytic_TGlycosylase_superhlx_U"/>
</dbReference>
<dbReference type="Pfam" id="PF14718">
    <property type="entry name" value="SLT_L"/>
    <property type="match status" value="1"/>
</dbReference>
<dbReference type="CDD" id="cd13401">
    <property type="entry name" value="Slt70-like"/>
    <property type="match status" value="1"/>
</dbReference>
<dbReference type="InterPro" id="IPR023346">
    <property type="entry name" value="Lysozyme-like_dom_sf"/>
</dbReference>
<dbReference type="InterPro" id="IPR012289">
    <property type="entry name" value="Lytic_TGlycosylase_superhlx_L"/>
</dbReference>
<organism evidence="6 7">
    <name type="scientific">Shewanella electrica</name>
    <dbReference type="NCBI Taxonomy" id="515560"/>
    <lineage>
        <taxon>Bacteria</taxon>
        <taxon>Pseudomonadati</taxon>
        <taxon>Pseudomonadota</taxon>
        <taxon>Gammaproteobacteria</taxon>
        <taxon>Alteromonadales</taxon>
        <taxon>Shewanellaceae</taxon>
        <taxon>Shewanella</taxon>
    </lineage>
</organism>
<sequence length="641" mass="74204">MDVVARTILWRNLTLGLALAGSALSLTPATAADNSQLRKTYLAAREALDKGQHGQYDKLRAQLGDYPLNIYLDFHDQQNEILALPGDAAVQALVPYLGSPLYDTLKHRYLERAANQRHWRDFLAVSPTAPRSDSLQCSFYVAQYETGQLDMAWQGAQMLWLSGQSQPKECDPLFDNWTKAGLRSESLLWQRIILSFDNGQNSLLSYLVQRATSTQSYAKLLYSVYKTPQQIRDVKKFSQPEPVYAEIVRGGLMRLAVKDIEQAVRLFDQYRDAGRFTELQQKELQHFLIYRALLRREDSLQQYADERLRQQPDDTLLAMRMRWAMAEGDDKTVATLLPLLSDEESQNARWRYWRVKLRIGTELDRQLLLQERNFYGFTAAYEEGVTPQLQLTALPDKLDEDKLLKDKGMQRIVELMAIDKTIDAKSEWQDLMERHTPEERIEYGQYALKQGWFNLSVDSSISAKAWDHLELRFPVVHAKLYSKYAKQFNVDEYQLMSIARRESAFYPYATSSAGARGFMQLMPDTAQHTANRYKLKYNGTRSLYDPAINIPLGSAYFGGLLKQFNGNRVLATAAYNAGPYRIKQWLKQSSGKLDVMQFIESIPYRETREYVQGVFSYRMIYEQQQQLNKPFFTKQEFSHTY</sequence>
<dbReference type="SUPFAM" id="SSF53955">
    <property type="entry name" value="Lysozyme-like"/>
    <property type="match status" value="1"/>
</dbReference>
<dbReference type="Gene3D" id="1.10.1240.20">
    <property type="entry name" value="Lytic transglycosylase, superhelical linker domain"/>
    <property type="match status" value="1"/>
</dbReference>
<dbReference type="InterPro" id="IPR037061">
    <property type="entry name" value="Lytic_TGlycoase_superhlx_L_sf"/>
</dbReference>
<protein>
    <submittedName>
        <fullName evidence="6">Transglycosylase SLT domain-containing protein</fullName>
    </submittedName>
</protein>
<feature type="domain" description="Lytic transglycosylase superhelical linker" evidence="5">
    <location>
        <begin position="404"/>
        <end position="469"/>
    </location>
</feature>
<evidence type="ECO:0000313" key="7">
    <source>
        <dbReference type="Proteomes" id="UP001201549"/>
    </source>
</evidence>
<evidence type="ECO:0000256" key="1">
    <source>
        <dbReference type="ARBA" id="ARBA00007734"/>
    </source>
</evidence>
<dbReference type="PANTHER" id="PTHR37423:SF5">
    <property type="entry name" value="SOLUBLE LYTIC MUREIN TRANSGLYCOSYLASE"/>
    <property type="match status" value="1"/>
</dbReference>
<keyword evidence="2 3" id="KW-0732">Signal</keyword>
<comment type="similarity">
    <text evidence="1">Belongs to the transglycosylase Slt family.</text>
</comment>
<reference evidence="6 7" key="1">
    <citation type="submission" date="2022-02" db="EMBL/GenBank/DDBJ databases">
        <authorList>
            <person name="Zhuang L."/>
        </authorList>
    </citation>
    <scope>NUCLEOTIDE SEQUENCE [LARGE SCALE GENOMIC DNA]</scope>
    <source>
        <strain evidence="6 7">C32</strain>
    </source>
</reference>
<dbReference type="RefSeq" id="WP_238898212.1">
    <property type="nucleotide sequence ID" value="NZ_JAKOGG010000020.1"/>
</dbReference>
<feature type="chain" id="PRO_5045287859" evidence="3">
    <location>
        <begin position="32"/>
        <end position="641"/>
    </location>
</feature>
<evidence type="ECO:0000256" key="3">
    <source>
        <dbReference type="SAM" id="SignalP"/>
    </source>
</evidence>
<dbReference type="InterPro" id="IPR008258">
    <property type="entry name" value="Transglycosylase_SLT_dom_1"/>
</dbReference>
<dbReference type="Gene3D" id="1.25.20.10">
    <property type="entry name" value="Bacterial muramidases"/>
    <property type="match status" value="1"/>
</dbReference>
<accession>A0ABT2FPZ3</accession>
<dbReference type="Pfam" id="PF01464">
    <property type="entry name" value="SLT"/>
    <property type="match status" value="1"/>
</dbReference>
<evidence type="ECO:0000259" key="5">
    <source>
        <dbReference type="Pfam" id="PF14718"/>
    </source>
</evidence>
<dbReference type="Gene3D" id="1.10.530.10">
    <property type="match status" value="1"/>
</dbReference>
<evidence type="ECO:0000256" key="2">
    <source>
        <dbReference type="ARBA" id="ARBA00022729"/>
    </source>
</evidence>
<keyword evidence="7" id="KW-1185">Reference proteome</keyword>
<reference evidence="7" key="2">
    <citation type="submission" date="2023-07" db="EMBL/GenBank/DDBJ databases">
        <title>Shewanella mangrovi sp. nov., an acetaldehyde- degrading bacterium isolated from mangrove sediment.</title>
        <authorList>
            <person name="Liu Y."/>
        </authorList>
    </citation>
    <scope>NUCLEOTIDE SEQUENCE [LARGE SCALE GENOMIC DNA]</scope>
    <source>
        <strain evidence="7">C32</strain>
    </source>
</reference>
<dbReference type="Proteomes" id="UP001201549">
    <property type="component" value="Unassembled WGS sequence"/>
</dbReference>
<name>A0ABT2FPZ3_9GAMM</name>
<dbReference type="EMBL" id="JAKOGG010000020">
    <property type="protein sequence ID" value="MCS4558393.1"/>
    <property type="molecule type" value="Genomic_DNA"/>
</dbReference>
<proteinExistence type="inferred from homology"/>
<feature type="signal peptide" evidence="3">
    <location>
        <begin position="1"/>
        <end position="31"/>
    </location>
</feature>
<evidence type="ECO:0000313" key="6">
    <source>
        <dbReference type="EMBL" id="MCS4558393.1"/>
    </source>
</evidence>
<feature type="domain" description="Transglycosylase SLT" evidence="4">
    <location>
        <begin position="482"/>
        <end position="592"/>
    </location>
</feature>